<name>A0A1X0NDT6_9TRYP</name>
<dbReference type="AlphaFoldDB" id="A0A1X0NDT6"/>
<feature type="transmembrane region" description="Helical" evidence="1">
    <location>
        <begin position="6"/>
        <end position="25"/>
    </location>
</feature>
<feature type="non-terminal residue" evidence="2">
    <location>
        <position position="1"/>
    </location>
</feature>
<dbReference type="GeneID" id="39991753"/>
<feature type="transmembrane region" description="Helical" evidence="1">
    <location>
        <begin position="71"/>
        <end position="94"/>
    </location>
</feature>
<evidence type="ECO:0000256" key="1">
    <source>
        <dbReference type="SAM" id="Phobius"/>
    </source>
</evidence>
<evidence type="ECO:0000313" key="2">
    <source>
        <dbReference type="EMBL" id="ORC80122.1"/>
    </source>
</evidence>
<dbReference type="EMBL" id="NBCO01000179">
    <property type="protein sequence ID" value="ORC80122.1"/>
    <property type="molecule type" value="Genomic_DNA"/>
</dbReference>
<dbReference type="RefSeq" id="XP_028876734.1">
    <property type="nucleotide sequence ID" value="XM_029031973.1"/>
</dbReference>
<protein>
    <submittedName>
        <fullName evidence="2">Uncharacterized protein</fullName>
    </submittedName>
</protein>
<proteinExistence type="predicted"/>
<keyword evidence="1" id="KW-0472">Membrane</keyword>
<reference evidence="2 3" key="1">
    <citation type="submission" date="2017-03" db="EMBL/GenBank/DDBJ databases">
        <title>An alternative strategy for trypanosome survival in the mammalian bloodstream revealed through genome and transcriptome analysis of the ubiquitous bovine parasite Trypanosoma (Megatrypanum) theileri.</title>
        <authorList>
            <person name="Kelly S."/>
            <person name="Ivens A."/>
            <person name="Mott A."/>
            <person name="O'Neill E."/>
            <person name="Emms D."/>
            <person name="Macleod O."/>
            <person name="Voorheis P."/>
            <person name="Matthews J."/>
            <person name="Matthews K."/>
            <person name="Carrington M."/>
        </authorList>
    </citation>
    <scope>NUCLEOTIDE SEQUENCE [LARGE SCALE GENOMIC DNA]</scope>
    <source>
        <strain evidence="2">Edinburgh</strain>
    </source>
</reference>
<keyword evidence="1" id="KW-1133">Transmembrane helix</keyword>
<evidence type="ECO:0000313" key="3">
    <source>
        <dbReference type="Proteomes" id="UP000192257"/>
    </source>
</evidence>
<keyword evidence="1" id="KW-0812">Transmembrane</keyword>
<keyword evidence="3" id="KW-1185">Reference proteome</keyword>
<gene>
    <name evidence="2" type="ORF">TM35_001791020</name>
</gene>
<accession>A0A1X0NDT6</accession>
<comment type="caution">
    <text evidence="2">The sequence shown here is derived from an EMBL/GenBank/DDBJ whole genome shotgun (WGS) entry which is preliminary data.</text>
</comment>
<dbReference type="VEuPathDB" id="TriTrypDB:TM35_001791020"/>
<organism evidence="2 3">
    <name type="scientific">Trypanosoma theileri</name>
    <dbReference type="NCBI Taxonomy" id="67003"/>
    <lineage>
        <taxon>Eukaryota</taxon>
        <taxon>Discoba</taxon>
        <taxon>Euglenozoa</taxon>
        <taxon>Kinetoplastea</taxon>
        <taxon>Metakinetoplastina</taxon>
        <taxon>Trypanosomatida</taxon>
        <taxon>Trypanosomatidae</taxon>
        <taxon>Trypanosoma</taxon>
    </lineage>
</organism>
<dbReference type="Proteomes" id="UP000192257">
    <property type="component" value="Unassembled WGS sequence"/>
</dbReference>
<sequence length="99" mass="11498">LEVLVQELEVVVVVEGVAILILLKVKGKKLQFKKNPKEWTMKENQLLKVFHKPKRWTEVHQNFNVLLHSPLLLILLLNLFLVKQVLLVLVMVSVDLQVN</sequence>